<feature type="compositionally biased region" description="Basic and acidic residues" evidence="4">
    <location>
        <begin position="318"/>
        <end position="330"/>
    </location>
</feature>
<dbReference type="EnsemblMetazoa" id="GBRI042591-RA">
    <property type="protein sequence ID" value="GBRI042591-PA"/>
    <property type="gene ID" value="GBRI042591"/>
</dbReference>
<keyword evidence="7" id="KW-1185">Reference proteome</keyword>
<feature type="compositionally biased region" description="Polar residues" evidence="4">
    <location>
        <begin position="260"/>
        <end position="277"/>
    </location>
</feature>
<comment type="similarity">
    <text evidence="1">Belongs to the LCA5 family.</text>
</comment>
<feature type="compositionally biased region" description="Basic and acidic residues" evidence="4">
    <location>
        <begin position="234"/>
        <end position="245"/>
    </location>
</feature>
<feature type="region of interest" description="Disordered" evidence="4">
    <location>
        <begin position="227"/>
        <end position="385"/>
    </location>
</feature>
<feature type="coiled-coil region" evidence="3">
    <location>
        <begin position="98"/>
        <end position="175"/>
    </location>
</feature>
<dbReference type="AlphaFoldDB" id="A0A1A9X355"/>
<evidence type="ECO:0000259" key="5">
    <source>
        <dbReference type="Pfam" id="PF15619"/>
    </source>
</evidence>
<dbReference type="VEuPathDB" id="VectorBase:GBRI042591"/>
<feature type="compositionally biased region" description="Acidic residues" evidence="4">
    <location>
        <begin position="369"/>
        <end position="381"/>
    </location>
</feature>
<reference evidence="6" key="2">
    <citation type="submission" date="2020-05" db="UniProtKB">
        <authorList>
            <consortium name="EnsemblMetazoa"/>
        </authorList>
    </citation>
    <scope>IDENTIFICATION</scope>
    <source>
        <strain evidence="6">IAEA</strain>
    </source>
</reference>
<dbReference type="InterPro" id="IPR026188">
    <property type="entry name" value="Lebercilin-like"/>
</dbReference>
<dbReference type="InterPro" id="IPR028933">
    <property type="entry name" value="Lebercilin_dom"/>
</dbReference>
<proteinExistence type="inferred from homology"/>
<sequence length="518" mass="60003">MANIIYRAKRPVGRGPAVRQPSLIPVNNDVRQRVLSARRLRIKTFQNQLADAQQTIAELAHENRILRTLHKRQDSALSKYESTNAELPQLLHSHAEELRMWQTKYRNLQTTNKDLEQKLKQKESLILSLSDQNKYYIQLNKDKNLEDRQRLTEKLQALETRLQEKENDMKMMARKFQLEAKQFKQHLQMEQRKTKEVMMKLEKSRLELTGFRKLEELQLQERFNMQMRRNKGGGNEEHKDGKISEKSPYTDADTTEDTEVPTTHRSNHSTNVPTQRANRPIKKVNNTTKNLNVTSSTSEIQKQMPAPTKSVAILRRLNQTERDTSEEAYKVPKTVLKPSTQQQQQQTQQPQTVSLSTLSPPKPEKLQPEYEDEYENADDEAPYSTEDTADETLGQLDEETDDNGGGFMTNIDGEVDENEDTYESEEFYNESGKLEFITPTTGKKTRMKEEISTIRKQISNDYKEREAFLDTFCRQATSGIMQDDAPKMLNAADNKIPINRKHKLLAALKAIDTNKSQD</sequence>
<evidence type="ECO:0000313" key="7">
    <source>
        <dbReference type="Proteomes" id="UP000091820"/>
    </source>
</evidence>
<evidence type="ECO:0000313" key="6">
    <source>
        <dbReference type="EnsemblMetazoa" id="GBRI042591-PA"/>
    </source>
</evidence>
<accession>A0A1A9X355</accession>
<feature type="domain" description="Lebercilin" evidence="5">
    <location>
        <begin position="30"/>
        <end position="214"/>
    </location>
</feature>
<feature type="coiled-coil region" evidence="3">
    <location>
        <begin position="42"/>
        <end position="69"/>
    </location>
</feature>
<name>A0A1A9X355_9MUSC</name>
<evidence type="ECO:0000256" key="1">
    <source>
        <dbReference type="ARBA" id="ARBA00010229"/>
    </source>
</evidence>
<evidence type="ECO:0000256" key="4">
    <source>
        <dbReference type="SAM" id="MobiDB-lite"/>
    </source>
</evidence>
<dbReference type="STRING" id="37001.A0A1A9X355"/>
<reference evidence="7" key="1">
    <citation type="submission" date="2014-03" db="EMBL/GenBank/DDBJ databases">
        <authorList>
            <person name="Aksoy S."/>
            <person name="Warren W."/>
            <person name="Wilson R.K."/>
        </authorList>
    </citation>
    <scope>NUCLEOTIDE SEQUENCE [LARGE SCALE GENOMIC DNA]</scope>
    <source>
        <strain evidence="7">IAEA</strain>
    </source>
</reference>
<dbReference type="PANTHER" id="PTHR16650:SF6">
    <property type="entry name" value="GH21622P"/>
    <property type="match status" value="1"/>
</dbReference>
<dbReference type="PANTHER" id="PTHR16650">
    <property type="entry name" value="C21ORF13-RELATED"/>
    <property type="match status" value="1"/>
</dbReference>
<evidence type="ECO:0000256" key="2">
    <source>
        <dbReference type="ARBA" id="ARBA00023054"/>
    </source>
</evidence>
<dbReference type="GO" id="GO:0042073">
    <property type="term" value="P:intraciliary transport"/>
    <property type="evidence" value="ECO:0007669"/>
    <property type="project" value="TreeGrafter"/>
</dbReference>
<keyword evidence="2 3" id="KW-0175">Coiled coil</keyword>
<feature type="compositionally biased region" description="Low complexity" evidence="4">
    <location>
        <begin position="338"/>
        <end position="359"/>
    </location>
</feature>
<evidence type="ECO:0000256" key="3">
    <source>
        <dbReference type="SAM" id="Coils"/>
    </source>
</evidence>
<protein>
    <submittedName>
        <fullName evidence="6">Lebercilin domain-containing protein</fullName>
    </submittedName>
</protein>
<dbReference type="GO" id="GO:0005930">
    <property type="term" value="C:axoneme"/>
    <property type="evidence" value="ECO:0007669"/>
    <property type="project" value="TreeGrafter"/>
</dbReference>
<organism evidence="6 7">
    <name type="scientific">Glossina brevipalpis</name>
    <dbReference type="NCBI Taxonomy" id="37001"/>
    <lineage>
        <taxon>Eukaryota</taxon>
        <taxon>Metazoa</taxon>
        <taxon>Ecdysozoa</taxon>
        <taxon>Arthropoda</taxon>
        <taxon>Hexapoda</taxon>
        <taxon>Insecta</taxon>
        <taxon>Pterygota</taxon>
        <taxon>Neoptera</taxon>
        <taxon>Endopterygota</taxon>
        <taxon>Diptera</taxon>
        <taxon>Brachycera</taxon>
        <taxon>Muscomorpha</taxon>
        <taxon>Hippoboscoidea</taxon>
        <taxon>Glossinidae</taxon>
        <taxon>Glossina</taxon>
    </lineage>
</organism>
<dbReference type="Pfam" id="PF15619">
    <property type="entry name" value="Lebercilin"/>
    <property type="match status" value="1"/>
</dbReference>
<feature type="compositionally biased region" description="Low complexity" evidence="4">
    <location>
        <begin position="283"/>
        <end position="298"/>
    </location>
</feature>
<dbReference type="Proteomes" id="UP000091820">
    <property type="component" value="Unassembled WGS sequence"/>
</dbReference>